<dbReference type="Gene3D" id="3.90.226.10">
    <property type="entry name" value="2-enoyl-CoA Hydratase, Chain A, domain 1"/>
    <property type="match status" value="1"/>
</dbReference>
<dbReference type="InterPro" id="IPR029045">
    <property type="entry name" value="ClpP/crotonase-like_dom_sf"/>
</dbReference>
<evidence type="ECO:0000313" key="3">
    <source>
        <dbReference type="EMBL" id="OAB78774.1"/>
    </source>
</evidence>
<protein>
    <recommendedName>
        <fullName evidence="2">ATP-dependent Clp protease proteolytic subunit</fullName>
    </recommendedName>
</protein>
<evidence type="ECO:0000313" key="4">
    <source>
        <dbReference type="Proteomes" id="UP000077013"/>
    </source>
</evidence>
<dbReference type="GO" id="GO:0006515">
    <property type="term" value="P:protein quality control for misfolded or incompletely synthesized proteins"/>
    <property type="evidence" value="ECO:0007669"/>
    <property type="project" value="TreeGrafter"/>
</dbReference>
<dbReference type="AlphaFoldDB" id="A0A167HML0"/>
<reference evidence="3 4" key="1">
    <citation type="submission" date="2016-02" db="EMBL/GenBank/DDBJ databases">
        <title>Ulvibacter sp. LPB0005, isolated from Thais luteostoma.</title>
        <authorList>
            <person name="Shin S.-K."/>
            <person name="Yi H."/>
        </authorList>
    </citation>
    <scope>NUCLEOTIDE SEQUENCE [LARGE SCALE GENOMIC DNA]</scope>
    <source>
        <strain evidence="3 4">LPB0005</strain>
    </source>
</reference>
<dbReference type="SUPFAM" id="SSF52096">
    <property type="entry name" value="ClpP/crotonase"/>
    <property type="match status" value="1"/>
</dbReference>
<dbReference type="GO" id="GO:0051117">
    <property type="term" value="F:ATPase binding"/>
    <property type="evidence" value="ECO:0007669"/>
    <property type="project" value="TreeGrafter"/>
</dbReference>
<comment type="caution">
    <text evidence="3">The sequence shown here is derived from an EMBL/GenBank/DDBJ whole genome shotgun (WGS) entry which is preliminary data.</text>
</comment>
<dbReference type="PRINTS" id="PR00127">
    <property type="entry name" value="CLPPROTEASEP"/>
</dbReference>
<dbReference type="Pfam" id="PF00574">
    <property type="entry name" value="CLP_protease"/>
    <property type="match status" value="1"/>
</dbReference>
<accession>A0A167HML0</accession>
<dbReference type="CDD" id="cd07016">
    <property type="entry name" value="S14_ClpP_1"/>
    <property type="match status" value="1"/>
</dbReference>
<organism evidence="3 4">
    <name type="scientific">Cochleicola gelatinilyticus</name>
    <dbReference type="NCBI Taxonomy" id="1763537"/>
    <lineage>
        <taxon>Bacteria</taxon>
        <taxon>Pseudomonadati</taxon>
        <taxon>Bacteroidota</taxon>
        <taxon>Flavobacteriia</taxon>
        <taxon>Flavobacteriales</taxon>
        <taxon>Flavobacteriaceae</taxon>
        <taxon>Cochleicola</taxon>
    </lineage>
</organism>
<evidence type="ECO:0000256" key="1">
    <source>
        <dbReference type="ARBA" id="ARBA00007039"/>
    </source>
</evidence>
<dbReference type="InterPro" id="IPR001907">
    <property type="entry name" value="ClpP"/>
</dbReference>
<dbReference type="STRING" id="1763537.ULVI_09335"/>
<proteinExistence type="inferred from homology"/>
<gene>
    <name evidence="3" type="ORF">ULVI_09335</name>
</gene>
<sequence>MSKAVIFIEGEIGVDVELIDVVRQYKSFSNPTELEVIVNSPGGYVNVGKSIFQYLKNLQLPVTTIAKGMCASIASYIFFAGDSRKIYEDAEIMIHLPSGGVSGTAQNIEDYSKEMRALESELAEFYMPFFNLDKETVYSLLEQESWINSDAAMDMGIVDTIIIPLKAVAKFDNKNIDKKENMNKNEKTLFKAIKDYFTGTIEPKNLMVQDANGDEINFPELSADEVPVVRDGETAGSKAVDGEGKPIEGERTATNGDVWKFEAGELVEIVKAETEEEVTEEATEEETVDVVETEEETVDVEQVINTIIDGVTARLEGQFNDQFKTINTEITSIKKNVGSDEAEVEPTNRVNNTSVNKRTDMAFIMRSKK</sequence>
<dbReference type="EMBL" id="LRXL01000037">
    <property type="protein sequence ID" value="OAB78774.1"/>
    <property type="molecule type" value="Genomic_DNA"/>
</dbReference>
<dbReference type="GO" id="GO:0009368">
    <property type="term" value="C:endopeptidase Clp complex"/>
    <property type="evidence" value="ECO:0007669"/>
    <property type="project" value="TreeGrafter"/>
</dbReference>
<comment type="similarity">
    <text evidence="1 2">Belongs to the peptidase S14 family.</text>
</comment>
<name>A0A167HML0_9FLAO</name>
<dbReference type="GO" id="GO:0004176">
    <property type="term" value="F:ATP-dependent peptidase activity"/>
    <property type="evidence" value="ECO:0007669"/>
    <property type="project" value="InterPro"/>
</dbReference>
<dbReference type="PANTHER" id="PTHR10381">
    <property type="entry name" value="ATP-DEPENDENT CLP PROTEASE PROTEOLYTIC SUBUNIT"/>
    <property type="match status" value="1"/>
</dbReference>
<dbReference type="GO" id="GO:0004252">
    <property type="term" value="F:serine-type endopeptidase activity"/>
    <property type="evidence" value="ECO:0007669"/>
    <property type="project" value="InterPro"/>
</dbReference>
<dbReference type="OrthoDB" id="1243473at2"/>
<dbReference type="Proteomes" id="UP000077013">
    <property type="component" value="Unassembled WGS sequence"/>
</dbReference>
<dbReference type="RefSeq" id="WP_068592099.1">
    <property type="nucleotide sequence ID" value="NZ_LRXL01000037.1"/>
</dbReference>
<dbReference type="InterPro" id="IPR023562">
    <property type="entry name" value="ClpP/TepA"/>
</dbReference>
<evidence type="ECO:0000256" key="2">
    <source>
        <dbReference type="RuleBase" id="RU003567"/>
    </source>
</evidence>
<keyword evidence="4" id="KW-1185">Reference proteome</keyword>
<dbReference type="PANTHER" id="PTHR10381:SF11">
    <property type="entry name" value="ATP-DEPENDENT CLP PROTEASE PROTEOLYTIC SUBUNIT, MITOCHONDRIAL"/>
    <property type="match status" value="1"/>
</dbReference>